<organism evidence="2 3">
    <name type="scientific">Nocardia thailandica</name>
    <dbReference type="NCBI Taxonomy" id="257275"/>
    <lineage>
        <taxon>Bacteria</taxon>
        <taxon>Bacillati</taxon>
        <taxon>Actinomycetota</taxon>
        <taxon>Actinomycetes</taxon>
        <taxon>Mycobacteriales</taxon>
        <taxon>Nocardiaceae</taxon>
        <taxon>Nocardia</taxon>
    </lineage>
</organism>
<evidence type="ECO:0000259" key="1">
    <source>
        <dbReference type="Pfam" id="PF13338"/>
    </source>
</evidence>
<evidence type="ECO:0000313" key="3">
    <source>
        <dbReference type="Proteomes" id="UP001601444"/>
    </source>
</evidence>
<comment type="caution">
    <text evidence="2">The sequence shown here is derived from an EMBL/GenBank/DDBJ whole genome shotgun (WGS) entry which is preliminary data.</text>
</comment>
<protein>
    <submittedName>
        <fullName evidence="2">Type IV toxin-antitoxin system AbiEi family antitoxin domain-containing protein</fullName>
    </submittedName>
</protein>
<sequence length="406" mass="43728">MSNHSRAASLISLASEQWGLVTSRQAGAYVGASPQQLKKLADSGMLERVRHGMYRVARFPYDQHQDLRVAWMALDPDRLIWQRLDDQVPTGVVSHRSAALVHGLGDVDADQVELTCQRRVRLNLPDAVIHRGHITRDDWVVVDGLAVTTPLRTIADLAESGIDAGHLAGIVRDTLARGLATSHRVTEVLAEHAFSYGYTPFDGQGFLDALIETAGVPESAVSLAQIANQQAVASATDPHSLVAALNSLLPSGQFETAVKEVRHRVVRDSLLDLDKMALAPTLAEVVEKSEVLLNAAKAIRETVETDQPTAAAMSELVENSRVLVSAVEAVRDAARVAGPALDPATLHQIKNIHALVDPTLVRVAEKARAALDPTTLRVAEEARAALDPATLRTIRAVQRSLGDSLL</sequence>
<evidence type="ECO:0000313" key="2">
    <source>
        <dbReference type="EMBL" id="MFF0547205.1"/>
    </source>
</evidence>
<dbReference type="Pfam" id="PF13338">
    <property type="entry name" value="AbiEi_4"/>
    <property type="match status" value="1"/>
</dbReference>
<dbReference type="EMBL" id="JBIAMX010000035">
    <property type="protein sequence ID" value="MFF0547205.1"/>
    <property type="molecule type" value="Genomic_DNA"/>
</dbReference>
<name>A0ABW6PXN8_9NOCA</name>
<accession>A0ABW6PXN8</accession>
<dbReference type="Proteomes" id="UP001601444">
    <property type="component" value="Unassembled WGS sequence"/>
</dbReference>
<keyword evidence="3" id="KW-1185">Reference proteome</keyword>
<gene>
    <name evidence="2" type="ORF">ACFYTF_30675</name>
</gene>
<feature type="domain" description="AbiEi antitoxin N-terminal" evidence="1">
    <location>
        <begin position="10"/>
        <end position="57"/>
    </location>
</feature>
<dbReference type="RefSeq" id="WP_387703302.1">
    <property type="nucleotide sequence ID" value="NZ_JBIAMX010000035.1"/>
</dbReference>
<reference evidence="2 3" key="1">
    <citation type="submission" date="2024-10" db="EMBL/GenBank/DDBJ databases">
        <title>The Natural Products Discovery Center: Release of the First 8490 Sequenced Strains for Exploring Actinobacteria Biosynthetic Diversity.</title>
        <authorList>
            <person name="Kalkreuter E."/>
            <person name="Kautsar S.A."/>
            <person name="Yang D."/>
            <person name="Bader C.D."/>
            <person name="Teijaro C.N."/>
            <person name="Fluegel L."/>
            <person name="Davis C.M."/>
            <person name="Simpson J.R."/>
            <person name="Lauterbach L."/>
            <person name="Steele A.D."/>
            <person name="Gui C."/>
            <person name="Meng S."/>
            <person name="Li G."/>
            <person name="Viehrig K."/>
            <person name="Ye F."/>
            <person name="Su P."/>
            <person name="Kiefer A.F."/>
            <person name="Nichols A."/>
            <person name="Cepeda A.J."/>
            <person name="Yan W."/>
            <person name="Fan B."/>
            <person name="Jiang Y."/>
            <person name="Adhikari A."/>
            <person name="Zheng C.-J."/>
            <person name="Schuster L."/>
            <person name="Cowan T.M."/>
            <person name="Smanski M.J."/>
            <person name="Chevrette M.G."/>
            <person name="De Carvalho L.P.S."/>
            <person name="Shen B."/>
        </authorList>
    </citation>
    <scope>NUCLEOTIDE SEQUENCE [LARGE SCALE GENOMIC DNA]</scope>
    <source>
        <strain evidence="2 3">NPDC004045</strain>
    </source>
</reference>
<proteinExistence type="predicted"/>
<dbReference type="InterPro" id="IPR025159">
    <property type="entry name" value="AbiEi_N"/>
</dbReference>